<evidence type="ECO:0000313" key="3">
    <source>
        <dbReference type="Proteomes" id="UP001201163"/>
    </source>
</evidence>
<name>A0AAD4LMV7_9AGAM</name>
<evidence type="ECO:0008006" key="4">
    <source>
        <dbReference type="Google" id="ProtNLM"/>
    </source>
</evidence>
<reference evidence="2" key="1">
    <citation type="submission" date="2022-01" db="EMBL/GenBank/DDBJ databases">
        <title>Comparative genomics reveals a dynamic genome evolution in the ectomycorrhizal milk-cap (Lactarius) mushrooms.</title>
        <authorList>
            <consortium name="DOE Joint Genome Institute"/>
            <person name="Lebreton A."/>
            <person name="Tang N."/>
            <person name="Kuo A."/>
            <person name="LaButti K."/>
            <person name="Drula E."/>
            <person name="Barry K."/>
            <person name="Clum A."/>
            <person name="Lipzen A."/>
            <person name="Mousain D."/>
            <person name="Ng V."/>
            <person name="Wang R."/>
            <person name="Wang X."/>
            <person name="Dai Y."/>
            <person name="Henrissat B."/>
            <person name="Grigoriev I.V."/>
            <person name="Guerin-Laguette A."/>
            <person name="Yu F."/>
            <person name="Martin F.M."/>
        </authorList>
    </citation>
    <scope>NUCLEOTIDE SEQUENCE</scope>
    <source>
        <strain evidence="2">QP</strain>
    </source>
</reference>
<comment type="caution">
    <text evidence="2">The sequence shown here is derived from an EMBL/GenBank/DDBJ whole genome shotgun (WGS) entry which is preliminary data.</text>
</comment>
<keyword evidence="1" id="KW-0732">Signal</keyword>
<feature type="chain" id="PRO_5042249503" description="Secreted protein" evidence="1">
    <location>
        <begin position="18"/>
        <end position="104"/>
    </location>
</feature>
<dbReference type="AlphaFoldDB" id="A0AAD4LMV7"/>
<gene>
    <name evidence="2" type="ORF">EDB92DRAFT_1836202</name>
</gene>
<dbReference type="Proteomes" id="UP001201163">
    <property type="component" value="Unassembled WGS sequence"/>
</dbReference>
<feature type="signal peptide" evidence="1">
    <location>
        <begin position="1"/>
        <end position="17"/>
    </location>
</feature>
<dbReference type="EMBL" id="JAKELL010000005">
    <property type="protein sequence ID" value="KAH8998620.1"/>
    <property type="molecule type" value="Genomic_DNA"/>
</dbReference>
<sequence length="104" mass="11718">MGLSLLAILGISVSVEPLFLFPAHDESAETHSRLQRQDPLQASCLQEMASRSCHLCERFLASNSNCLSSTANQMVGALWYVRESHRVQHRRNGVDEYPYVARTK</sequence>
<organism evidence="2 3">
    <name type="scientific">Lactarius akahatsu</name>
    <dbReference type="NCBI Taxonomy" id="416441"/>
    <lineage>
        <taxon>Eukaryota</taxon>
        <taxon>Fungi</taxon>
        <taxon>Dikarya</taxon>
        <taxon>Basidiomycota</taxon>
        <taxon>Agaricomycotina</taxon>
        <taxon>Agaricomycetes</taxon>
        <taxon>Russulales</taxon>
        <taxon>Russulaceae</taxon>
        <taxon>Lactarius</taxon>
    </lineage>
</organism>
<accession>A0AAD4LMV7</accession>
<protein>
    <recommendedName>
        <fullName evidence="4">Secreted protein</fullName>
    </recommendedName>
</protein>
<keyword evidence="3" id="KW-1185">Reference proteome</keyword>
<proteinExistence type="predicted"/>
<evidence type="ECO:0000256" key="1">
    <source>
        <dbReference type="SAM" id="SignalP"/>
    </source>
</evidence>
<evidence type="ECO:0000313" key="2">
    <source>
        <dbReference type="EMBL" id="KAH8998620.1"/>
    </source>
</evidence>